<evidence type="ECO:0000313" key="3">
    <source>
        <dbReference type="Proteomes" id="UP000004319"/>
    </source>
</evidence>
<proteinExistence type="predicted"/>
<protein>
    <recommendedName>
        <fullName evidence="4">Twin-arginine translocation pathway signal</fullName>
    </recommendedName>
</protein>
<dbReference type="PROSITE" id="PS51318">
    <property type="entry name" value="TAT"/>
    <property type="match status" value="1"/>
</dbReference>
<sequence length="149" mass="16175">MSHTTPHSPGLSRRGALASVLAATTAVLPAMASAATPSGEDATLLALCAEFWQLQNHIKTLDDDLPYSFGTPEQKRHEAELSEACNWQWEILEQLVDTPATSQRGWQAKASILQEILPPSFDAFDLTFKSNEIQLVMSLLQDVAGGAKL</sequence>
<evidence type="ECO:0008006" key="4">
    <source>
        <dbReference type="Google" id="ProtNLM"/>
    </source>
</evidence>
<accession>F7VGM8</accession>
<feature type="signal peptide" evidence="1">
    <location>
        <begin position="1"/>
        <end position="34"/>
    </location>
</feature>
<evidence type="ECO:0000313" key="2">
    <source>
        <dbReference type="EMBL" id="GAA09523.1"/>
    </source>
</evidence>
<evidence type="ECO:0000256" key="1">
    <source>
        <dbReference type="SAM" id="SignalP"/>
    </source>
</evidence>
<gene>
    <name evidence="2" type="ORF">ATPR_2527</name>
</gene>
<dbReference type="Proteomes" id="UP000004319">
    <property type="component" value="Unassembled WGS sequence"/>
</dbReference>
<dbReference type="AlphaFoldDB" id="F7VGM8"/>
<name>F7VGM8_9PROT</name>
<dbReference type="RefSeq" id="WP_006559547.1">
    <property type="nucleotide sequence ID" value="NZ_BABS01000098.1"/>
</dbReference>
<keyword evidence="1" id="KW-0732">Signal</keyword>
<feature type="chain" id="PRO_5003364095" description="Twin-arginine translocation pathway signal" evidence="1">
    <location>
        <begin position="35"/>
        <end position="149"/>
    </location>
</feature>
<dbReference type="EMBL" id="BABS01000098">
    <property type="protein sequence ID" value="GAA09523.1"/>
    <property type="molecule type" value="Genomic_DNA"/>
</dbReference>
<dbReference type="InterPro" id="IPR006311">
    <property type="entry name" value="TAT_signal"/>
</dbReference>
<organism evidence="2 3">
    <name type="scientific">Acetobacter tropicalis NBRC 101654</name>
    <dbReference type="NCBI Taxonomy" id="749388"/>
    <lineage>
        <taxon>Bacteria</taxon>
        <taxon>Pseudomonadati</taxon>
        <taxon>Pseudomonadota</taxon>
        <taxon>Alphaproteobacteria</taxon>
        <taxon>Acetobacterales</taxon>
        <taxon>Acetobacteraceae</taxon>
        <taxon>Acetobacter</taxon>
    </lineage>
</organism>
<comment type="caution">
    <text evidence="2">The sequence shown here is derived from an EMBL/GenBank/DDBJ whole genome shotgun (WGS) entry which is preliminary data.</text>
</comment>
<reference evidence="2 3" key="1">
    <citation type="journal article" date="2011" name="Biochem. Biophys. Res. Commun.">
        <title>Increased number of Arginine-based salt bridges contributes to the thermotolerance of thermotolerant acetic acid bacteria, Acetobacter tropicalis SKU1100.</title>
        <authorList>
            <person name="Matsutani M."/>
            <person name="Hirakawa H."/>
            <person name="Nishikura M."/>
            <person name="Soemphol W."/>
            <person name="Ali I.A.I."/>
            <person name="Yakushi T."/>
            <person name="Matsushita K."/>
        </authorList>
    </citation>
    <scope>NUCLEOTIDE SEQUENCE [LARGE SCALE GENOMIC DNA]</scope>
    <source>
        <strain evidence="2 3">NBRC 101654</strain>
    </source>
</reference>